<name>U4R5N4_9FIRM</name>
<comment type="similarity">
    <text evidence="1 8">Belongs to the cytidylate kinase family. Type 1 subfamily.</text>
</comment>
<dbReference type="GO" id="GO:0006220">
    <property type="term" value="P:pyrimidine nucleotide metabolic process"/>
    <property type="evidence" value="ECO:0007669"/>
    <property type="project" value="UniProtKB-UniRule"/>
</dbReference>
<dbReference type="SUPFAM" id="SSF52540">
    <property type="entry name" value="P-loop containing nucleoside triphosphate hydrolases"/>
    <property type="match status" value="1"/>
</dbReference>
<reference evidence="10 11" key="1">
    <citation type="journal article" date="2013" name="Genome Announc.">
        <title>Draft Genome Sequence of the Cellulolytic Bacterium Clostridium papyrosolvens C7 (ATCC 700395).</title>
        <authorList>
            <person name="Zepeda V."/>
            <person name="Dassa B."/>
            <person name="Borovok I."/>
            <person name="Lamed R."/>
            <person name="Bayer E.A."/>
            <person name="Cate J.H."/>
        </authorList>
    </citation>
    <scope>NUCLEOTIDE SEQUENCE [LARGE SCALE GENOMIC DNA]</scope>
    <source>
        <strain evidence="10 11">C7</strain>
    </source>
</reference>
<keyword evidence="3 8" id="KW-0547">Nucleotide-binding</keyword>
<sequence>MPKSIAIDGPAGAGKSTIAKKVSAELGFIYLDTGAMYRAVALKAIESGVDTKSREDIIRIIDNINISITHDDNVQKIFLDGRDVSEDIRTGEVSAGAANVAAIKEVRLKMVELQRKIAGEKDVVMDGRDIGSYVLPQANLKIFLTADIDERAKRRYEELVLKGQQVNLDEVREDMRNRDNNDMSRAFAPLKKVPDAVEIDSTSMTIEEVAERILYFYKNYANI</sequence>
<comment type="catalytic activity">
    <reaction evidence="6 8">
        <text>dCMP + ATP = dCDP + ADP</text>
        <dbReference type="Rhea" id="RHEA:25094"/>
        <dbReference type="ChEBI" id="CHEBI:30616"/>
        <dbReference type="ChEBI" id="CHEBI:57566"/>
        <dbReference type="ChEBI" id="CHEBI:58593"/>
        <dbReference type="ChEBI" id="CHEBI:456216"/>
        <dbReference type="EC" id="2.7.4.25"/>
    </reaction>
</comment>
<dbReference type="PANTHER" id="PTHR21299">
    <property type="entry name" value="CYTIDYLATE KINASE/PANTOATE-BETA-ALANINE LIGASE"/>
    <property type="match status" value="1"/>
</dbReference>
<gene>
    <name evidence="8" type="primary">cmk</name>
    <name evidence="10" type="ORF">L323_05645</name>
</gene>
<dbReference type="Pfam" id="PF02224">
    <property type="entry name" value="Cytidylate_kin"/>
    <property type="match status" value="1"/>
</dbReference>
<comment type="catalytic activity">
    <reaction evidence="7 8">
        <text>CMP + ATP = CDP + ADP</text>
        <dbReference type="Rhea" id="RHEA:11600"/>
        <dbReference type="ChEBI" id="CHEBI:30616"/>
        <dbReference type="ChEBI" id="CHEBI:58069"/>
        <dbReference type="ChEBI" id="CHEBI:60377"/>
        <dbReference type="ChEBI" id="CHEBI:456216"/>
        <dbReference type="EC" id="2.7.4.25"/>
    </reaction>
</comment>
<dbReference type="Proteomes" id="UP000016860">
    <property type="component" value="Unassembled WGS sequence"/>
</dbReference>
<dbReference type="OrthoDB" id="9807434at2"/>
<feature type="domain" description="Cytidylate kinase" evidence="9">
    <location>
        <begin position="5"/>
        <end position="217"/>
    </location>
</feature>
<evidence type="ECO:0000256" key="7">
    <source>
        <dbReference type="ARBA" id="ARBA00048478"/>
    </source>
</evidence>
<dbReference type="GO" id="GO:0005524">
    <property type="term" value="F:ATP binding"/>
    <property type="evidence" value="ECO:0007669"/>
    <property type="project" value="UniProtKB-UniRule"/>
</dbReference>
<evidence type="ECO:0000256" key="4">
    <source>
        <dbReference type="ARBA" id="ARBA00022777"/>
    </source>
</evidence>
<evidence type="ECO:0000259" key="9">
    <source>
        <dbReference type="Pfam" id="PF02224"/>
    </source>
</evidence>
<evidence type="ECO:0000313" key="11">
    <source>
        <dbReference type="Proteomes" id="UP000016860"/>
    </source>
</evidence>
<keyword evidence="5 8" id="KW-0067">ATP-binding</keyword>
<dbReference type="CDD" id="cd02020">
    <property type="entry name" value="CMPK"/>
    <property type="match status" value="1"/>
</dbReference>
<proteinExistence type="inferred from homology"/>
<keyword evidence="8" id="KW-0963">Cytoplasm</keyword>
<dbReference type="GO" id="GO:0015949">
    <property type="term" value="P:nucleobase-containing small molecule interconversion"/>
    <property type="evidence" value="ECO:0007669"/>
    <property type="project" value="TreeGrafter"/>
</dbReference>
<dbReference type="EMBL" id="ATAY01000020">
    <property type="protein sequence ID" value="EPR13355.1"/>
    <property type="molecule type" value="Genomic_DNA"/>
</dbReference>
<protein>
    <recommendedName>
        <fullName evidence="8">Cytidylate kinase</fullName>
        <shortName evidence="8">CK</shortName>
        <ecNumber evidence="8">2.7.4.25</ecNumber>
    </recommendedName>
    <alternativeName>
        <fullName evidence="8">Cytidine monophosphate kinase</fullName>
        <shortName evidence="8">CMP kinase</shortName>
    </alternativeName>
</protein>
<dbReference type="PANTHER" id="PTHR21299:SF2">
    <property type="entry name" value="CYTIDYLATE KINASE"/>
    <property type="match status" value="1"/>
</dbReference>
<keyword evidence="2 8" id="KW-0808">Transferase</keyword>
<dbReference type="AlphaFoldDB" id="U4R5N4"/>
<dbReference type="Gene3D" id="3.40.50.300">
    <property type="entry name" value="P-loop containing nucleotide triphosphate hydrolases"/>
    <property type="match status" value="1"/>
</dbReference>
<dbReference type="InterPro" id="IPR003136">
    <property type="entry name" value="Cytidylate_kin"/>
</dbReference>
<dbReference type="EC" id="2.7.4.25" evidence="8"/>
<evidence type="ECO:0000256" key="2">
    <source>
        <dbReference type="ARBA" id="ARBA00022679"/>
    </source>
</evidence>
<dbReference type="GO" id="GO:0036431">
    <property type="term" value="F:dCMP kinase activity"/>
    <property type="evidence" value="ECO:0007669"/>
    <property type="project" value="InterPro"/>
</dbReference>
<evidence type="ECO:0000256" key="3">
    <source>
        <dbReference type="ARBA" id="ARBA00022741"/>
    </source>
</evidence>
<comment type="caution">
    <text evidence="10">The sequence shown here is derived from an EMBL/GenBank/DDBJ whole genome shotgun (WGS) entry which is preliminary data.</text>
</comment>
<dbReference type="InterPro" id="IPR011994">
    <property type="entry name" value="Cytidylate_kinase_dom"/>
</dbReference>
<keyword evidence="4 8" id="KW-0418">Kinase</keyword>
<dbReference type="GO" id="GO:0005829">
    <property type="term" value="C:cytosol"/>
    <property type="evidence" value="ECO:0007669"/>
    <property type="project" value="TreeGrafter"/>
</dbReference>
<evidence type="ECO:0000313" key="10">
    <source>
        <dbReference type="EMBL" id="EPR13355.1"/>
    </source>
</evidence>
<organism evidence="10 11">
    <name type="scientific">Ruminiclostridium papyrosolvens C7</name>
    <dbReference type="NCBI Taxonomy" id="1330534"/>
    <lineage>
        <taxon>Bacteria</taxon>
        <taxon>Bacillati</taxon>
        <taxon>Bacillota</taxon>
        <taxon>Clostridia</taxon>
        <taxon>Eubacteriales</taxon>
        <taxon>Oscillospiraceae</taxon>
        <taxon>Ruminiclostridium</taxon>
    </lineage>
</organism>
<dbReference type="RefSeq" id="WP_020814712.1">
    <property type="nucleotide sequence ID" value="NZ_ATAY01000020.1"/>
</dbReference>
<evidence type="ECO:0000256" key="6">
    <source>
        <dbReference type="ARBA" id="ARBA00047615"/>
    </source>
</evidence>
<dbReference type="PATRIC" id="fig|1330534.3.peg.1127"/>
<evidence type="ECO:0000256" key="5">
    <source>
        <dbReference type="ARBA" id="ARBA00022840"/>
    </source>
</evidence>
<dbReference type="NCBIfam" id="TIGR00017">
    <property type="entry name" value="cmk"/>
    <property type="match status" value="1"/>
</dbReference>
<dbReference type="InterPro" id="IPR027417">
    <property type="entry name" value="P-loop_NTPase"/>
</dbReference>
<evidence type="ECO:0000256" key="1">
    <source>
        <dbReference type="ARBA" id="ARBA00009427"/>
    </source>
</evidence>
<evidence type="ECO:0000256" key="8">
    <source>
        <dbReference type="HAMAP-Rule" id="MF_00238"/>
    </source>
</evidence>
<accession>U4R5N4</accession>
<dbReference type="GO" id="GO:0036430">
    <property type="term" value="F:CMP kinase activity"/>
    <property type="evidence" value="ECO:0007669"/>
    <property type="project" value="RHEA"/>
</dbReference>
<dbReference type="HAMAP" id="MF_00238">
    <property type="entry name" value="Cytidyl_kinase_type1"/>
    <property type="match status" value="1"/>
</dbReference>
<dbReference type="STRING" id="1330534.L323_05645"/>
<feature type="binding site" evidence="8">
    <location>
        <begin position="9"/>
        <end position="17"/>
    </location>
    <ligand>
        <name>ATP</name>
        <dbReference type="ChEBI" id="CHEBI:30616"/>
    </ligand>
</feature>
<comment type="subcellular location">
    <subcellularLocation>
        <location evidence="8">Cytoplasm</location>
    </subcellularLocation>
</comment>